<dbReference type="SMART" id="SM00132">
    <property type="entry name" value="LIM"/>
    <property type="match status" value="1"/>
</dbReference>
<evidence type="ECO:0000256" key="8">
    <source>
        <dbReference type="ARBA" id="ARBA00022630"/>
    </source>
</evidence>
<evidence type="ECO:0000256" key="17">
    <source>
        <dbReference type="ARBA" id="ARBA00023212"/>
    </source>
</evidence>
<dbReference type="Gene3D" id="2.10.110.10">
    <property type="entry name" value="Cysteine Rich Protein"/>
    <property type="match status" value="1"/>
</dbReference>
<gene>
    <name evidence="24" type="primary">MICAL3</name>
</gene>
<dbReference type="SUPFAM" id="SSF47576">
    <property type="entry name" value="Calponin-homology domain, CH-domain"/>
    <property type="match status" value="1"/>
</dbReference>
<dbReference type="FunFam" id="1.10.418.10:FF:000026">
    <property type="entry name" value="protein-methionine sulfoxide oxidase MICAL3 isoform X1"/>
    <property type="match status" value="1"/>
</dbReference>
<comment type="cofactor">
    <cofactor evidence="1">
        <name>FAD</name>
        <dbReference type="ChEBI" id="CHEBI:57692"/>
    </cofactor>
</comment>
<dbReference type="GO" id="GO:0006887">
    <property type="term" value="P:exocytosis"/>
    <property type="evidence" value="ECO:0007669"/>
    <property type="project" value="UniProtKB-KW"/>
</dbReference>
<dbReference type="PROSITE" id="PS00478">
    <property type="entry name" value="LIM_DOMAIN_1"/>
    <property type="match status" value="1"/>
</dbReference>
<dbReference type="GO" id="GO:0005634">
    <property type="term" value="C:nucleus"/>
    <property type="evidence" value="ECO:0007669"/>
    <property type="project" value="UniProtKB-SubCell"/>
</dbReference>
<evidence type="ECO:0000256" key="4">
    <source>
        <dbReference type="ARBA" id="ARBA00008223"/>
    </source>
</evidence>
<feature type="compositionally biased region" description="Basic and acidic residues" evidence="21">
    <location>
        <begin position="791"/>
        <end position="803"/>
    </location>
</feature>
<keyword evidence="12" id="KW-0521">NADP</keyword>
<dbReference type="GO" id="GO:0005856">
    <property type="term" value="C:cytoskeleton"/>
    <property type="evidence" value="ECO:0007669"/>
    <property type="project" value="UniProtKB-SubCell"/>
</dbReference>
<evidence type="ECO:0000256" key="1">
    <source>
        <dbReference type="ARBA" id="ARBA00001974"/>
    </source>
</evidence>
<evidence type="ECO:0000313" key="24">
    <source>
        <dbReference type="Ensembl" id="ENSCUSP00005024883.1"/>
    </source>
</evidence>
<proteinExistence type="inferred from homology"/>
<dbReference type="CDD" id="cd21251">
    <property type="entry name" value="CH_MICAL3"/>
    <property type="match status" value="1"/>
</dbReference>
<dbReference type="GO" id="GO:0046872">
    <property type="term" value="F:metal ion binding"/>
    <property type="evidence" value="ECO:0007669"/>
    <property type="project" value="UniProtKB-KW"/>
</dbReference>
<evidence type="ECO:0000256" key="9">
    <source>
        <dbReference type="ARBA" id="ARBA00022723"/>
    </source>
</evidence>
<feature type="domain" description="LIM zinc-binding" evidence="23">
    <location>
        <begin position="884"/>
        <end position="946"/>
    </location>
</feature>
<dbReference type="SUPFAM" id="SSF57716">
    <property type="entry name" value="Glucocorticoid receptor-like (DNA-binding domain)"/>
    <property type="match status" value="1"/>
</dbReference>
<feature type="compositionally biased region" description="Basic and acidic residues" evidence="21">
    <location>
        <begin position="691"/>
        <end position="700"/>
    </location>
</feature>
<dbReference type="GO" id="GO:0003779">
    <property type="term" value="F:actin binding"/>
    <property type="evidence" value="ECO:0007669"/>
    <property type="project" value="UniProtKB-KW"/>
</dbReference>
<keyword evidence="17" id="KW-0206">Cytoskeleton</keyword>
<dbReference type="GO" id="GO:0071949">
    <property type="term" value="F:FAD binding"/>
    <property type="evidence" value="ECO:0007669"/>
    <property type="project" value="InterPro"/>
</dbReference>
<evidence type="ECO:0000256" key="18">
    <source>
        <dbReference type="ARBA" id="ARBA00023242"/>
    </source>
</evidence>
<dbReference type="PROSITE" id="PS50021">
    <property type="entry name" value="CH"/>
    <property type="match status" value="1"/>
</dbReference>
<keyword evidence="16" id="KW-0009">Actin-binding</keyword>
<dbReference type="SMART" id="SM00033">
    <property type="entry name" value="CH"/>
    <property type="match status" value="1"/>
</dbReference>
<evidence type="ECO:0000259" key="23">
    <source>
        <dbReference type="PROSITE" id="PS50023"/>
    </source>
</evidence>
<keyword evidence="15 20" id="KW-0440">LIM domain</keyword>
<dbReference type="InterPro" id="IPR001781">
    <property type="entry name" value="Znf_LIM"/>
</dbReference>
<reference evidence="24" key="2">
    <citation type="submission" date="2025-08" db="UniProtKB">
        <authorList>
            <consortium name="Ensembl"/>
        </authorList>
    </citation>
    <scope>IDENTIFICATION</scope>
</reference>
<evidence type="ECO:0000256" key="3">
    <source>
        <dbReference type="ARBA" id="ARBA00004245"/>
    </source>
</evidence>
<evidence type="ECO:0000256" key="16">
    <source>
        <dbReference type="ARBA" id="ARBA00023203"/>
    </source>
</evidence>
<reference evidence="24" key="3">
    <citation type="submission" date="2025-09" db="UniProtKB">
        <authorList>
            <consortium name="Ensembl"/>
        </authorList>
    </citation>
    <scope>IDENTIFICATION</scope>
</reference>
<comment type="catalytic activity">
    <reaction evidence="19">
        <text>L-methionyl-[F-actin] + NADPH + O2 + H(+) = L-methionyl-(R)-S-oxide-[F-actin] + NADP(+) + H2O</text>
        <dbReference type="Rhea" id="RHEA:51308"/>
        <dbReference type="Rhea" id="RHEA-COMP:12953"/>
        <dbReference type="Rhea" id="RHEA-COMP:12956"/>
        <dbReference type="ChEBI" id="CHEBI:15377"/>
        <dbReference type="ChEBI" id="CHEBI:15378"/>
        <dbReference type="ChEBI" id="CHEBI:15379"/>
        <dbReference type="ChEBI" id="CHEBI:16044"/>
        <dbReference type="ChEBI" id="CHEBI:45764"/>
        <dbReference type="ChEBI" id="CHEBI:57783"/>
        <dbReference type="ChEBI" id="CHEBI:58349"/>
        <dbReference type="EC" id="1.14.13.225"/>
    </reaction>
</comment>
<dbReference type="Proteomes" id="UP000694563">
    <property type="component" value="Chromosome 4"/>
</dbReference>
<feature type="domain" description="Calponin-homology (CH)" evidence="22">
    <location>
        <begin position="517"/>
        <end position="623"/>
    </location>
</feature>
<dbReference type="Pfam" id="PF01494">
    <property type="entry name" value="FAD_binding_3"/>
    <property type="match status" value="1"/>
</dbReference>
<evidence type="ECO:0000256" key="10">
    <source>
        <dbReference type="ARBA" id="ARBA00022827"/>
    </source>
</evidence>
<dbReference type="Pfam" id="PF00307">
    <property type="entry name" value="CH"/>
    <property type="match status" value="1"/>
</dbReference>
<keyword evidence="11 20" id="KW-0862">Zinc</keyword>
<keyword evidence="18" id="KW-0539">Nucleus</keyword>
<name>A0A8C3V2Y1_CATUS</name>
<feature type="compositionally biased region" description="Basic and acidic residues" evidence="21">
    <location>
        <begin position="668"/>
        <end position="678"/>
    </location>
</feature>
<dbReference type="PROSITE" id="PS50023">
    <property type="entry name" value="LIM_DOMAIN_2"/>
    <property type="match status" value="1"/>
</dbReference>
<keyword evidence="9 20" id="KW-0479">Metal-binding</keyword>
<dbReference type="InterPro" id="IPR036872">
    <property type="entry name" value="CH_dom_sf"/>
</dbReference>
<dbReference type="Gene3D" id="3.50.50.60">
    <property type="entry name" value="FAD/NAD(P)-binding domain"/>
    <property type="match status" value="1"/>
</dbReference>
<dbReference type="InterPro" id="IPR036188">
    <property type="entry name" value="FAD/NAD-bd_sf"/>
</dbReference>
<dbReference type="PANTHER" id="PTHR23167">
    <property type="entry name" value="CALPONIN HOMOLOGY DOMAIN-CONTAINING PROTEIN DDB_G0272472-RELATED"/>
    <property type="match status" value="1"/>
</dbReference>
<dbReference type="AlphaFoldDB" id="A0A8C3V2Y1"/>
<dbReference type="FunFam" id="2.10.110.10:FF:000043">
    <property type="entry name" value="protein-methionine sulfoxide oxidase MICAL3 isoform X2"/>
    <property type="match status" value="1"/>
</dbReference>
<dbReference type="Pfam" id="PF00412">
    <property type="entry name" value="LIM"/>
    <property type="match status" value="1"/>
</dbReference>
<dbReference type="InterPro" id="IPR057494">
    <property type="entry name" value="Rossman_Mical"/>
</dbReference>
<organism evidence="24 25">
    <name type="scientific">Catharus ustulatus</name>
    <name type="common">Russet-backed thrush</name>
    <name type="synonym">Hylocichla ustulatus</name>
    <dbReference type="NCBI Taxonomy" id="91951"/>
    <lineage>
        <taxon>Eukaryota</taxon>
        <taxon>Metazoa</taxon>
        <taxon>Chordata</taxon>
        <taxon>Craniata</taxon>
        <taxon>Vertebrata</taxon>
        <taxon>Euteleostomi</taxon>
        <taxon>Archelosauria</taxon>
        <taxon>Archosauria</taxon>
        <taxon>Dinosauria</taxon>
        <taxon>Saurischia</taxon>
        <taxon>Theropoda</taxon>
        <taxon>Coelurosauria</taxon>
        <taxon>Aves</taxon>
        <taxon>Neognathae</taxon>
        <taxon>Neoaves</taxon>
        <taxon>Telluraves</taxon>
        <taxon>Australaves</taxon>
        <taxon>Passeriformes</taxon>
        <taxon>Turdidae</taxon>
        <taxon>Catharus</taxon>
    </lineage>
</organism>
<dbReference type="FunFam" id="3.50.50.60:FF:000004">
    <property type="entry name" value="protein-methionine sulfoxide oxidase MICAL2 isoform X1"/>
    <property type="match status" value="1"/>
</dbReference>
<comment type="subcellular location">
    <subcellularLocation>
        <location evidence="3">Cytoplasm</location>
        <location evidence="3">Cytoskeleton</location>
    </subcellularLocation>
    <subcellularLocation>
        <location evidence="2">Nucleus</location>
    </subcellularLocation>
</comment>
<dbReference type="PRINTS" id="PR00420">
    <property type="entry name" value="RNGMNOXGNASE"/>
</dbReference>
<feature type="compositionally biased region" description="Polar residues" evidence="21">
    <location>
        <begin position="970"/>
        <end position="984"/>
    </location>
</feature>
<dbReference type="PANTHER" id="PTHR23167:SF51">
    <property type="entry name" value="[F-ACTIN]-MONOOXYGENASE MICAL3"/>
    <property type="match status" value="1"/>
</dbReference>
<evidence type="ECO:0000256" key="2">
    <source>
        <dbReference type="ARBA" id="ARBA00004123"/>
    </source>
</evidence>
<keyword evidence="13" id="KW-0560">Oxidoreductase</keyword>
<dbReference type="InterPro" id="IPR050540">
    <property type="entry name" value="F-actin_Monoox_Mical"/>
</dbReference>
<feature type="region of interest" description="Disordered" evidence="21">
    <location>
        <begin position="661"/>
        <end position="702"/>
    </location>
</feature>
<evidence type="ECO:0000256" key="20">
    <source>
        <dbReference type="PROSITE-ProRule" id="PRU00125"/>
    </source>
</evidence>
<evidence type="ECO:0000256" key="5">
    <source>
        <dbReference type="ARBA" id="ARBA00012709"/>
    </source>
</evidence>
<evidence type="ECO:0000256" key="13">
    <source>
        <dbReference type="ARBA" id="ARBA00023002"/>
    </source>
</evidence>
<evidence type="ECO:0000256" key="14">
    <source>
        <dbReference type="ARBA" id="ARBA00023033"/>
    </source>
</evidence>
<evidence type="ECO:0000256" key="11">
    <source>
        <dbReference type="ARBA" id="ARBA00022833"/>
    </source>
</evidence>
<dbReference type="InterPro" id="IPR001715">
    <property type="entry name" value="CH_dom"/>
</dbReference>
<evidence type="ECO:0000256" key="21">
    <source>
        <dbReference type="SAM" id="MobiDB-lite"/>
    </source>
</evidence>
<dbReference type="SUPFAM" id="SSF51905">
    <property type="entry name" value="FAD/NAD(P)-binding domain"/>
    <property type="match status" value="1"/>
</dbReference>
<dbReference type="Gene3D" id="1.10.418.10">
    <property type="entry name" value="Calponin-like domain"/>
    <property type="match status" value="1"/>
</dbReference>
<keyword evidence="8" id="KW-0285">Flavoprotein</keyword>
<feature type="compositionally biased region" description="Basic residues" evidence="21">
    <location>
        <begin position="745"/>
        <end position="757"/>
    </location>
</feature>
<accession>A0A8C3V2Y1</accession>
<keyword evidence="6" id="KW-0268">Exocytosis</keyword>
<keyword evidence="25" id="KW-1185">Reference proteome</keyword>
<comment type="similarity">
    <text evidence="4">Belongs to the Mical family.</text>
</comment>
<evidence type="ECO:0000256" key="19">
    <source>
        <dbReference type="ARBA" id="ARBA00049522"/>
    </source>
</evidence>
<evidence type="ECO:0000259" key="22">
    <source>
        <dbReference type="PROSITE" id="PS50021"/>
    </source>
</evidence>
<sequence length="1071" mass="121249">MEESKNEKVNQAHVLFDRFVQASTCKGTLKAFQELCDHLELKPKDYRSFYHKLKSKLNYWKAKALWAKLDKRGSHKDYKKGKACANTKCLIIGAGPCGLRTAIDLSFLGAKVVVIEKRDAFSRNNVLHLWPFTIHDLRGLGAKKFYGKFCAGSIDHISIRQLQLILLKVALILGIEIHVNVEFRGLVYPPEDQENERIGWRALVHPKTHPVSEYEFEVIIGGDGRRNTLEGFRRKEFRGKLAIAITANFINRNTTAEAKVEEISGVAFIFNQKFFQDLRDATGIDLENIVYYKDDTHYFVMTAKKQSLLDKGVIRHDHADTEVLLSRENVDQEALLNYAREAADFSTNQQLPSLDFAINHYGQPDVAMFDFTCMYASENAALVREQNGHQLLVALVGDSLLEPFWPMGTGIARGFLAAMDSAWMVRSWSLGASPLEVLAERESIYRLLPQTTPENVSKNFSHYSIDPATRYPNINVNFLRPQQVRHLYNTGDLKDIHLEIENFVNSRTPKLTRNESVARSSKLLSWCQRQTDGYAGVNVTDLTMSWKSGLALCAIIHRYRPDLIDFDSLDEHNVEKNNQLAFDIAEKEFGISPIMTGKEMASVGEPDKLSMVMYLTQFYEMFKDTIPSSDSLDLNAEEKAALIASTKSPISFFSKLGQSISRKRTPKDKKEKELDGAGKRRKTSQSEDEDLPRNYREERPTLVSALTERRIDAAIGNQNKVKSMATQLLAKFEENAPVPSSNLRRQMRHKERSRTCPKKVIMLSSSTPSSSPPYPGQQRFREPGSSYPRELSPRQERPEAEPSRRFFVDQWELSLSLRSSNRPSSPSSDSLRQKYIKMYTGGVSSLAEQIANQLQRKEQPKTLLDKKELGSLKKEFPQNLGGSDVCYFCHKRVYVMERLSAEGKFFHRSCFKCEYCGTTLRLSSYAYDIEDGKFYCKPHYCYRVSGYAQRKRPAVGPLSAKDTKGPLQDTMASDGSGRANSIPSSAERAPGSSASFFSRVVQYSLNLVGRVRVVSQRLHSTLSSIGHHVAQNPLDSFFMCQLLAFGVPFLYVQSEVLGQILGEFCGQPADQ</sequence>
<keyword evidence="7" id="KW-0963">Cytoplasm</keyword>
<dbReference type="GO" id="GO:0120501">
    <property type="term" value="F:F-actin monooxygenase activity"/>
    <property type="evidence" value="ECO:0007669"/>
    <property type="project" value="UniProtKB-EC"/>
</dbReference>
<evidence type="ECO:0000256" key="12">
    <source>
        <dbReference type="ARBA" id="ARBA00022857"/>
    </source>
</evidence>
<protein>
    <recommendedName>
        <fullName evidence="5">F-actin monooxygenase</fullName>
        <ecNumber evidence="5">1.14.13.225</ecNumber>
    </recommendedName>
</protein>
<keyword evidence="14" id="KW-0503">Monooxygenase</keyword>
<dbReference type="CDD" id="cd09439">
    <property type="entry name" value="LIM_Mical"/>
    <property type="match status" value="1"/>
</dbReference>
<dbReference type="Pfam" id="PF25413">
    <property type="entry name" value="Rossman_Mical"/>
    <property type="match status" value="1"/>
</dbReference>
<feature type="region of interest" description="Disordered" evidence="21">
    <location>
        <begin position="955"/>
        <end position="991"/>
    </location>
</feature>
<evidence type="ECO:0000313" key="25">
    <source>
        <dbReference type="Proteomes" id="UP000694563"/>
    </source>
</evidence>
<dbReference type="EC" id="1.14.13.225" evidence="5"/>
<keyword evidence="10" id="KW-0274">FAD</keyword>
<dbReference type="Ensembl" id="ENSCUST00005025762.1">
    <property type="protein sequence ID" value="ENSCUSP00005024883.1"/>
    <property type="gene ID" value="ENSCUSG00005014812.1"/>
</dbReference>
<dbReference type="InterPro" id="IPR002938">
    <property type="entry name" value="FAD-bd"/>
</dbReference>
<evidence type="ECO:0000256" key="6">
    <source>
        <dbReference type="ARBA" id="ARBA00022483"/>
    </source>
</evidence>
<feature type="region of interest" description="Disordered" evidence="21">
    <location>
        <begin position="736"/>
        <end position="803"/>
    </location>
</feature>
<evidence type="ECO:0000256" key="7">
    <source>
        <dbReference type="ARBA" id="ARBA00022490"/>
    </source>
</evidence>
<reference evidence="24" key="1">
    <citation type="submission" date="2020-10" db="EMBL/GenBank/DDBJ databases">
        <title>Catharus ustulatus (Swainson's thrush) genome, bCatUst1, primary haplotype v2.</title>
        <authorList>
            <person name="Delmore K."/>
            <person name="Vafadar M."/>
            <person name="Formenti G."/>
            <person name="Chow W."/>
            <person name="Pelan S."/>
            <person name="Howe K."/>
            <person name="Rhie A."/>
            <person name="Mountcastle J."/>
            <person name="Haase B."/>
            <person name="Fedrigo O."/>
            <person name="Jarvis E.D."/>
        </authorList>
    </citation>
    <scope>NUCLEOTIDE SEQUENCE [LARGE SCALE GENOMIC DNA]</scope>
</reference>
<evidence type="ECO:0000256" key="15">
    <source>
        <dbReference type="ARBA" id="ARBA00023038"/>
    </source>
</evidence>